<dbReference type="OrthoDB" id="8925343at2"/>
<dbReference type="Gene3D" id="1.40.20.10">
    <property type="entry name" value="CHAD domain"/>
    <property type="match status" value="1"/>
</dbReference>
<accession>A0A0C4YFS5</accession>
<evidence type="ECO:0000256" key="1">
    <source>
        <dbReference type="SAM" id="MobiDB-lite"/>
    </source>
</evidence>
<dbReference type="InterPro" id="IPR007899">
    <property type="entry name" value="CHAD_dom"/>
</dbReference>
<keyword evidence="4" id="KW-1185">Reference proteome</keyword>
<dbReference type="SMART" id="SM00880">
    <property type="entry name" value="CHAD"/>
    <property type="match status" value="1"/>
</dbReference>
<dbReference type="Pfam" id="PF05235">
    <property type="entry name" value="CHAD"/>
    <property type="match status" value="1"/>
</dbReference>
<dbReference type="PROSITE" id="PS51708">
    <property type="entry name" value="CHAD"/>
    <property type="match status" value="1"/>
</dbReference>
<dbReference type="InterPro" id="IPR038186">
    <property type="entry name" value="CHAD_dom_sf"/>
</dbReference>
<dbReference type="RefSeq" id="WP_082054955.1">
    <property type="nucleotide sequence ID" value="NZ_CP010536.1"/>
</dbReference>
<dbReference type="PANTHER" id="PTHR39339:SF1">
    <property type="entry name" value="CHAD DOMAIN-CONTAINING PROTEIN"/>
    <property type="match status" value="1"/>
</dbReference>
<dbReference type="PANTHER" id="PTHR39339">
    <property type="entry name" value="SLR1444 PROTEIN"/>
    <property type="match status" value="1"/>
</dbReference>
<dbReference type="STRING" id="68895.RR42_m4243"/>
<dbReference type="EC" id="4.6.1.1" evidence="3"/>
<evidence type="ECO:0000259" key="2">
    <source>
        <dbReference type="PROSITE" id="PS51708"/>
    </source>
</evidence>
<dbReference type="AlphaFoldDB" id="A0A0C4YFS5"/>
<evidence type="ECO:0000313" key="3">
    <source>
        <dbReference type="EMBL" id="AJG21590.1"/>
    </source>
</evidence>
<name>A0A0C4YFS5_9BURK</name>
<reference evidence="3 4" key="1">
    <citation type="journal article" date="2015" name="Genome Announc.">
        <title>Complete Genome Sequence of Cupriavidus basilensis 4G11, Isolated from the Oak Ridge Field Research Center Site.</title>
        <authorList>
            <person name="Ray J."/>
            <person name="Waters R.J."/>
            <person name="Skerker J.M."/>
            <person name="Kuehl J.V."/>
            <person name="Price M.N."/>
            <person name="Huang J."/>
            <person name="Chakraborty R."/>
            <person name="Arkin A.P."/>
            <person name="Deutschbauer A."/>
        </authorList>
    </citation>
    <scope>NUCLEOTIDE SEQUENCE [LARGE SCALE GENOMIC DNA]</scope>
    <source>
        <strain evidence="3">4G11</strain>
    </source>
</reference>
<protein>
    <submittedName>
        <fullName evidence="3">Adenylate cyclase</fullName>
        <ecNumber evidence="3">4.6.1.1</ecNumber>
    </submittedName>
</protein>
<dbReference type="EMBL" id="CP010536">
    <property type="protein sequence ID" value="AJG21590.1"/>
    <property type="molecule type" value="Genomic_DNA"/>
</dbReference>
<gene>
    <name evidence="3" type="ORF">RR42_m4243</name>
</gene>
<dbReference type="Proteomes" id="UP000031843">
    <property type="component" value="Chromosome main"/>
</dbReference>
<sequence>MRAANLPMQLHPRMRAIDAFIALGDAGLVAVADQLDALHRRDHPDDVHALRVAVRRLRAVCWAFAPALPKAIRARWDGCLRKLAQAASDVRDWDVFISATLRPALDLQPEDPVLLAVHDTAMTRRHYARATMLAQLTEHQHWPLPVLHRDLTHLGAGGAPRAGAAAQDRLAVFARRRLRRACKRVKSLARAARSQDLARVHRFRLGSKRLRYVIEALEPVLAKRYAKRLHGKLVKRQGSLGDLIDGAVARRLMMECLNMPAADAADAADAAHATDVPDAPGTTVAPDRSATISP</sequence>
<feature type="region of interest" description="Disordered" evidence="1">
    <location>
        <begin position="272"/>
        <end position="294"/>
    </location>
</feature>
<proteinExistence type="predicted"/>
<evidence type="ECO:0000313" key="4">
    <source>
        <dbReference type="Proteomes" id="UP000031843"/>
    </source>
</evidence>
<dbReference type="KEGG" id="cbw:RR42_m4243"/>
<dbReference type="GO" id="GO:0004016">
    <property type="term" value="F:adenylate cyclase activity"/>
    <property type="evidence" value="ECO:0007669"/>
    <property type="project" value="UniProtKB-EC"/>
</dbReference>
<feature type="domain" description="CHAD" evidence="2">
    <location>
        <begin position="13"/>
        <end position="294"/>
    </location>
</feature>
<organism evidence="3 4">
    <name type="scientific">Cupriavidus basilensis</name>
    <dbReference type="NCBI Taxonomy" id="68895"/>
    <lineage>
        <taxon>Bacteria</taxon>
        <taxon>Pseudomonadati</taxon>
        <taxon>Pseudomonadota</taxon>
        <taxon>Betaproteobacteria</taxon>
        <taxon>Burkholderiales</taxon>
        <taxon>Burkholderiaceae</taxon>
        <taxon>Cupriavidus</taxon>
    </lineage>
</organism>
<keyword evidence="3" id="KW-0456">Lyase</keyword>